<sequence>MASKPIVLVTGATGFLGSHVVSQLLAQNIYTIRAAVRSPSKLRAMFPDASEDSLLVGEISDLTSDLSGVLRGVSAVIHTASPLYFKGESSKDIFEGVYQGTIQIVEQAIAAGIKKIIVTGTAVSLFDADLKTAFGSKLLTEKDFGSITSIDDIDLSNPNTPATYQAAKTCAEKKVWEIANQHPDVDVTVIIPPAIFGPNVPNFPAVSRASLSTNDCVYSLILNGQDTYPPVPFGQMVDVRDAARAHVAALSAPPIPGRDKRFLVSSGIFTWKGFADHLRKEKPELKDRLPREGLVQTLQQTNAPMDTEFTKEALGIKEYIKIEQTALEALNACMVLEKK</sequence>
<evidence type="ECO:0000259" key="3">
    <source>
        <dbReference type="Pfam" id="PF01370"/>
    </source>
</evidence>
<dbReference type="InterPro" id="IPR050425">
    <property type="entry name" value="NAD(P)_dehydrat-like"/>
</dbReference>
<dbReference type="Gene3D" id="3.40.50.720">
    <property type="entry name" value="NAD(P)-binding Rossmann-like Domain"/>
    <property type="match status" value="1"/>
</dbReference>
<dbReference type="OrthoDB" id="2735536at2759"/>
<dbReference type="InterPro" id="IPR036291">
    <property type="entry name" value="NAD(P)-bd_dom_sf"/>
</dbReference>
<evidence type="ECO:0000256" key="1">
    <source>
        <dbReference type="ARBA" id="ARBA00023002"/>
    </source>
</evidence>
<evidence type="ECO:0000313" key="5">
    <source>
        <dbReference type="Proteomes" id="UP000297245"/>
    </source>
</evidence>
<dbReference type="SUPFAM" id="SSF51735">
    <property type="entry name" value="NAD(P)-binding Rossmann-fold domains"/>
    <property type="match status" value="1"/>
</dbReference>
<keyword evidence="5" id="KW-1185">Reference proteome</keyword>
<evidence type="ECO:0000256" key="2">
    <source>
        <dbReference type="ARBA" id="ARBA00023445"/>
    </source>
</evidence>
<name>A0A4S8LR01_DENBC</name>
<reference evidence="4 5" key="1">
    <citation type="journal article" date="2019" name="Nat. Ecol. Evol.">
        <title>Megaphylogeny resolves global patterns of mushroom evolution.</title>
        <authorList>
            <person name="Varga T."/>
            <person name="Krizsan K."/>
            <person name="Foldi C."/>
            <person name="Dima B."/>
            <person name="Sanchez-Garcia M."/>
            <person name="Sanchez-Ramirez S."/>
            <person name="Szollosi G.J."/>
            <person name="Szarkandi J.G."/>
            <person name="Papp V."/>
            <person name="Albert L."/>
            <person name="Andreopoulos W."/>
            <person name="Angelini C."/>
            <person name="Antonin V."/>
            <person name="Barry K.W."/>
            <person name="Bougher N.L."/>
            <person name="Buchanan P."/>
            <person name="Buyck B."/>
            <person name="Bense V."/>
            <person name="Catcheside P."/>
            <person name="Chovatia M."/>
            <person name="Cooper J."/>
            <person name="Damon W."/>
            <person name="Desjardin D."/>
            <person name="Finy P."/>
            <person name="Geml J."/>
            <person name="Haridas S."/>
            <person name="Hughes K."/>
            <person name="Justo A."/>
            <person name="Karasinski D."/>
            <person name="Kautmanova I."/>
            <person name="Kiss B."/>
            <person name="Kocsube S."/>
            <person name="Kotiranta H."/>
            <person name="LaButti K.M."/>
            <person name="Lechner B.E."/>
            <person name="Liimatainen K."/>
            <person name="Lipzen A."/>
            <person name="Lukacs Z."/>
            <person name="Mihaltcheva S."/>
            <person name="Morgado L.N."/>
            <person name="Niskanen T."/>
            <person name="Noordeloos M.E."/>
            <person name="Ohm R.A."/>
            <person name="Ortiz-Santana B."/>
            <person name="Ovrebo C."/>
            <person name="Racz N."/>
            <person name="Riley R."/>
            <person name="Savchenko A."/>
            <person name="Shiryaev A."/>
            <person name="Soop K."/>
            <person name="Spirin V."/>
            <person name="Szebenyi C."/>
            <person name="Tomsovsky M."/>
            <person name="Tulloss R.E."/>
            <person name="Uehling J."/>
            <person name="Grigoriev I.V."/>
            <person name="Vagvolgyi C."/>
            <person name="Papp T."/>
            <person name="Martin F.M."/>
            <person name="Miettinen O."/>
            <person name="Hibbett D.S."/>
            <person name="Nagy L.G."/>
        </authorList>
    </citation>
    <scope>NUCLEOTIDE SEQUENCE [LARGE SCALE GENOMIC DNA]</scope>
    <source>
        <strain evidence="4 5">CBS 962.96</strain>
    </source>
</reference>
<dbReference type="AlphaFoldDB" id="A0A4S8LR01"/>
<dbReference type="Pfam" id="PF01370">
    <property type="entry name" value="Epimerase"/>
    <property type="match status" value="1"/>
</dbReference>
<feature type="domain" description="NAD-dependent epimerase/dehydratase" evidence="3">
    <location>
        <begin position="7"/>
        <end position="252"/>
    </location>
</feature>
<accession>A0A4S8LR01</accession>
<dbReference type="InterPro" id="IPR001509">
    <property type="entry name" value="Epimerase_deHydtase"/>
</dbReference>
<gene>
    <name evidence="4" type="ORF">K435DRAFT_780762</name>
</gene>
<comment type="similarity">
    <text evidence="2">Belongs to the NAD(P)-dependent epimerase/dehydratase family. Dihydroflavonol-4-reductase subfamily.</text>
</comment>
<dbReference type="GO" id="GO:0016616">
    <property type="term" value="F:oxidoreductase activity, acting on the CH-OH group of donors, NAD or NADP as acceptor"/>
    <property type="evidence" value="ECO:0007669"/>
    <property type="project" value="TreeGrafter"/>
</dbReference>
<organism evidence="4 5">
    <name type="scientific">Dendrothele bispora (strain CBS 962.96)</name>
    <dbReference type="NCBI Taxonomy" id="1314807"/>
    <lineage>
        <taxon>Eukaryota</taxon>
        <taxon>Fungi</taxon>
        <taxon>Dikarya</taxon>
        <taxon>Basidiomycota</taxon>
        <taxon>Agaricomycotina</taxon>
        <taxon>Agaricomycetes</taxon>
        <taxon>Agaricomycetidae</taxon>
        <taxon>Agaricales</taxon>
        <taxon>Agaricales incertae sedis</taxon>
        <taxon>Dendrothele</taxon>
    </lineage>
</organism>
<evidence type="ECO:0000313" key="4">
    <source>
        <dbReference type="EMBL" id="THU91393.1"/>
    </source>
</evidence>
<dbReference type="PANTHER" id="PTHR10366:SF564">
    <property type="entry name" value="STEROL-4-ALPHA-CARBOXYLATE 3-DEHYDROGENASE, DECARBOXYLATING"/>
    <property type="match status" value="1"/>
</dbReference>
<dbReference type="EMBL" id="ML179307">
    <property type="protein sequence ID" value="THU91393.1"/>
    <property type="molecule type" value="Genomic_DNA"/>
</dbReference>
<dbReference type="Proteomes" id="UP000297245">
    <property type="component" value="Unassembled WGS sequence"/>
</dbReference>
<protein>
    <submittedName>
        <fullName evidence="4">NAD(P)-binding protein</fullName>
    </submittedName>
</protein>
<dbReference type="PANTHER" id="PTHR10366">
    <property type="entry name" value="NAD DEPENDENT EPIMERASE/DEHYDRATASE"/>
    <property type="match status" value="1"/>
</dbReference>
<keyword evidence="1" id="KW-0560">Oxidoreductase</keyword>
<proteinExistence type="inferred from homology"/>